<accession>A0A0F9HLE7</accession>
<protein>
    <submittedName>
        <fullName evidence="1">Uncharacterized protein</fullName>
    </submittedName>
</protein>
<comment type="caution">
    <text evidence="1">The sequence shown here is derived from an EMBL/GenBank/DDBJ whole genome shotgun (WGS) entry which is preliminary data.</text>
</comment>
<sequence>MSQFKVWIHIEEIDEEADKYEDVGLPEPLATYGSLEEAQDLVVALLQTHNPKALDTSPLKSAEAGGPDELLQIATVHVHGGVFGELRLHDNEAAANVYARQLLGGDAITDEQARVAGGEYNADVFVIGIRLSPLDEVRLETWVA</sequence>
<dbReference type="AlphaFoldDB" id="A0A0F9HLE7"/>
<organism evidence="1">
    <name type="scientific">marine sediment metagenome</name>
    <dbReference type="NCBI Taxonomy" id="412755"/>
    <lineage>
        <taxon>unclassified sequences</taxon>
        <taxon>metagenomes</taxon>
        <taxon>ecological metagenomes</taxon>
    </lineage>
</organism>
<reference evidence="1" key="1">
    <citation type="journal article" date="2015" name="Nature">
        <title>Complex archaea that bridge the gap between prokaryotes and eukaryotes.</title>
        <authorList>
            <person name="Spang A."/>
            <person name="Saw J.H."/>
            <person name="Jorgensen S.L."/>
            <person name="Zaremba-Niedzwiedzka K."/>
            <person name="Martijn J."/>
            <person name="Lind A.E."/>
            <person name="van Eijk R."/>
            <person name="Schleper C."/>
            <person name="Guy L."/>
            <person name="Ettema T.J."/>
        </authorList>
    </citation>
    <scope>NUCLEOTIDE SEQUENCE</scope>
</reference>
<dbReference type="EMBL" id="LAZR01016558">
    <property type="protein sequence ID" value="KKM03997.1"/>
    <property type="molecule type" value="Genomic_DNA"/>
</dbReference>
<name>A0A0F9HLE7_9ZZZZ</name>
<gene>
    <name evidence="1" type="ORF">LCGC14_1768820</name>
</gene>
<evidence type="ECO:0000313" key="1">
    <source>
        <dbReference type="EMBL" id="KKM03997.1"/>
    </source>
</evidence>
<proteinExistence type="predicted"/>